<dbReference type="InterPro" id="IPR015943">
    <property type="entry name" value="WD40/YVTN_repeat-like_dom_sf"/>
</dbReference>
<dbReference type="PROSITE" id="PS50294">
    <property type="entry name" value="WD_REPEATS_REGION"/>
    <property type="match status" value="1"/>
</dbReference>
<dbReference type="Proteomes" id="UP000054937">
    <property type="component" value="Unassembled WGS sequence"/>
</dbReference>
<feature type="repeat" description="WD" evidence="1">
    <location>
        <begin position="494"/>
        <end position="535"/>
    </location>
</feature>
<dbReference type="Gene3D" id="2.130.10.10">
    <property type="entry name" value="YVTN repeat-like/Quinoprotein amine dehydrogenase"/>
    <property type="match status" value="1"/>
</dbReference>
<gene>
    <name evidence="3" type="ORF">PPERSA_08681</name>
</gene>
<dbReference type="SUPFAM" id="SSF81837">
    <property type="entry name" value="BEACH domain"/>
    <property type="match status" value="1"/>
</dbReference>
<dbReference type="SUPFAM" id="SSF50978">
    <property type="entry name" value="WD40 repeat-like"/>
    <property type="match status" value="1"/>
</dbReference>
<dbReference type="OrthoDB" id="313252at2759"/>
<dbReference type="PANTHER" id="PTHR13743:SF112">
    <property type="entry name" value="BEACH DOMAIN-CONTAINING PROTEIN"/>
    <property type="match status" value="1"/>
</dbReference>
<protein>
    <submittedName>
        <fullName evidence="3">WD40-repeat-containing domain</fullName>
    </submittedName>
</protein>
<evidence type="ECO:0000313" key="4">
    <source>
        <dbReference type="Proteomes" id="UP000054937"/>
    </source>
</evidence>
<sequence length="695" mass="81288">MQYPVFPWIIKDYTEISKQINFQSENQFRDLSNPVGMIGTQQRINSYKERFQSMDPNGDIPPFFYGSPYSSPAIIFQYLLRVEPFSEGAKILQNGKYDIPDRLFYSIHDTFKCANEETADVRELCPEFYFMPEFLINQNNLDLGILQTGNRVNNVKLPSWSKQNPYYFMYIMSVALESLTVSKNINKWIDLIFGYKQRGIEAQKSNNLFYYMMYDDQVDLEKKGLSEKEIISMETQIINFGQIPLQIFKKPHKQRLLIQYKEPFICDMQTSLKVFLPKSKEDIQNLKIQELLLNESNQILKSDYRYYFPKGIIQLEWFQNNQKIAALEQRGKITIYKWWNYSINPNLQQVLPFQLSKAEEKYINFYDNLIGQFQHNKSNQQGIQKSVLKKKHKQYENLNYISLFDKYVDEYYYSTLFINNAQDIIIGGYLDGKIIIINIENNQIIGVYPYHSSTVTCLAIDKNKQNLMVSGSKEGDVIVWEIQNGNQLQKKFHFYDHEDAVTCIKIDSQLRIILTGSKDSNINIYNKENGIFYRSIKNPQKTPITFIETSIYQLPCICFGSKNIFSDQDQLIYSYSINGQFLAQIKLGMVTKAQKIKDLNFQEVLILSTMQGKISMFQLPFLQKRKEIQVQKNKTGSCPVFTFLLSNDNKFIVASSGFNHDLPVLSDPQIQNQDGQKLLMTKQTIEQELISQIQI</sequence>
<dbReference type="Pfam" id="PF02138">
    <property type="entry name" value="Beach"/>
    <property type="match status" value="1"/>
</dbReference>
<accession>A0A0V0R878</accession>
<dbReference type="EMBL" id="LDAU01000024">
    <property type="protein sequence ID" value="KRX10686.1"/>
    <property type="molecule type" value="Genomic_DNA"/>
</dbReference>
<comment type="caution">
    <text evidence="3">The sequence shown here is derived from an EMBL/GenBank/DDBJ whole genome shotgun (WGS) entry which is preliminary data.</text>
</comment>
<organism evidence="3 4">
    <name type="scientific">Pseudocohnilembus persalinus</name>
    <name type="common">Ciliate</name>
    <dbReference type="NCBI Taxonomy" id="266149"/>
    <lineage>
        <taxon>Eukaryota</taxon>
        <taxon>Sar</taxon>
        <taxon>Alveolata</taxon>
        <taxon>Ciliophora</taxon>
        <taxon>Intramacronucleata</taxon>
        <taxon>Oligohymenophorea</taxon>
        <taxon>Scuticociliatia</taxon>
        <taxon>Philasterida</taxon>
        <taxon>Pseudocohnilembidae</taxon>
        <taxon>Pseudocohnilembus</taxon>
    </lineage>
</organism>
<dbReference type="PANTHER" id="PTHR13743">
    <property type="entry name" value="BEIGE/BEACH-RELATED"/>
    <property type="match status" value="1"/>
</dbReference>
<dbReference type="InParanoid" id="A0A0V0R878"/>
<dbReference type="SMART" id="SM01026">
    <property type="entry name" value="Beach"/>
    <property type="match status" value="1"/>
</dbReference>
<keyword evidence="1" id="KW-0853">WD repeat</keyword>
<dbReference type="InterPro" id="IPR000409">
    <property type="entry name" value="BEACH_dom"/>
</dbReference>
<dbReference type="PROSITE" id="PS50197">
    <property type="entry name" value="BEACH"/>
    <property type="match status" value="1"/>
</dbReference>
<reference evidence="3 4" key="1">
    <citation type="journal article" date="2015" name="Sci. Rep.">
        <title>Genome of the facultative scuticociliatosis pathogen Pseudocohnilembus persalinus provides insight into its virulence through horizontal gene transfer.</title>
        <authorList>
            <person name="Xiong J."/>
            <person name="Wang G."/>
            <person name="Cheng J."/>
            <person name="Tian M."/>
            <person name="Pan X."/>
            <person name="Warren A."/>
            <person name="Jiang C."/>
            <person name="Yuan D."/>
            <person name="Miao W."/>
        </authorList>
    </citation>
    <scope>NUCLEOTIDE SEQUENCE [LARGE SCALE GENOMIC DNA]</scope>
    <source>
        <strain evidence="3">36N120E</strain>
    </source>
</reference>
<dbReference type="InterPro" id="IPR001680">
    <property type="entry name" value="WD40_rpt"/>
</dbReference>
<dbReference type="InterPro" id="IPR056602">
    <property type="entry name" value="Beta-prop_LRRK2"/>
</dbReference>
<feature type="repeat" description="WD" evidence="1">
    <location>
        <begin position="448"/>
        <end position="490"/>
    </location>
</feature>
<evidence type="ECO:0000259" key="2">
    <source>
        <dbReference type="PROSITE" id="PS50197"/>
    </source>
</evidence>
<dbReference type="SMART" id="SM00320">
    <property type="entry name" value="WD40"/>
    <property type="match status" value="2"/>
</dbReference>
<keyword evidence="4" id="KW-1185">Reference proteome</keyword>
<feature type="domain" description="BEACH" evidence="2">
    <location>
        <begin position="1"/>
        <end position="255"/>
    </location>
</feature>
<proteinExistence type="predicted"/>
<dbReference type="InterPro" id="IPR036322">
    <property type="entry name" value="WD40_repeat_dom_sf"/>
</dbReference>
<dbReference type="AlphaFoldDB" id="A0A0V0R878"/>
<dbReference type="Gene3D" id="1.10.1540.10">
    <property type="entry name" value="BEACH domain"/>
    <property type="match status" value="1"/>
</dbReference>
<evidence type="ECO:0000313" key="3">
    <source>
        <dbReference type="EMBL" id="KRX10686.1"/>
    </source>
</evidence>
<dbReference type="CDD" id="cd06071">
    <property type="entry name" value="Beach"/>
    <property type="match status" value="1"/>
</dbReference>
<evidence type="ECO:0000256" key="1">
    <source>
        <dbReference type="PROSITE-ProRule" id="PRU00221"/>
    </source>
</evidence>
<dbReference type="InterPro" id="IPR050865">
    <property type="entry name" value="BEACH_Domain"/>
</dbReference>
<name>A0A0V0R878_PSEPJ</name>
<dbReference type="Pfam" id="PF23748">
    <property type="entry name" value="Beta-prop_LRRK2"/>
    <property type="match status" value="1"/>
</dbReference>
<dbReference type="InterPro" id="IPR036372">
    <property type="entry name" value="BEACH_dom_sf"/>
</dbReference>
<dbReference type="OMA" id="NRIVICG"/>
<dbReference type="PROSITE" id="PS50082">
    <property type="entry name" value="WD_REPEATS_2"/>
    <property type="match status" value="2"/>
</dbReference>